<name>A0ACC1U475_9AGAR</name>
<keyword evidence="2" id="KW-1185">Reference proteome</keyword>
<proteinExistence type="predicted"/>
<dbReference type="EMBL" id="MU795056">
    <property type="protein sequence ID" value="KAJ3811516.1"/>
    <property type="molecule type" value="Genomic_DNA"/>
</dbReference>
<organism evidence="1 2">
    <name type="scientific">Lentinula aff. lateritia</name>
    <dbReference type="NCBI Taxonomy" id="2804960"/>
    <lineage>
        <taxon>Eukaryota</taxon>
        <taxon>Fungi</taxon>
        <taxon>Dikarya</taxon>
        <taxon>Basidiomycota</taxon>
        <taxon>Agaricomycotina</taxon>
        <taxon>Agaricomycetes</taxon>
        <taxon>Agaricomycetidae</taxon>
        <taxon>Agaricales</taxon>
        <taxon>Marasmiineae</taxon>
        <taxon>Omphalotaceae</taxon>
        <taxon>Lentinula</taxon>
    </lineage>
</organism>
<protein>
    <submittedName>
        <fullName evidence="1">Uncharacterized protein</fullName>
    </submittedName>
</protein>
<sequence length="166" mass="18130">MTTRSILLKIISLIMILQASALVFGRPVPRLQRRIESLIESLSPARASTSKAVQVHFGQSSTYNTSTGSEIMPRTNNQGMPYQGTGVDTSRSHSRRVIVESEENVPADQCCTKCEVYLQSHNLDIIDQLETCVSLCQNDGIVGSIPKPTPRIGVTVLNKAQGSDRS</sequence>
<accession>A0ACC1U475</accession>
<dbReference type="Proteomes" id="UP001163835">
    <property type="component" value="Unassembled WGS sequence"/>
</dbReference>
<reference evidence="1" key="1">
    <citation type="submission" date="2022-09" db="EMBL/GenBank/DDBJ databases">
        <title>A Global Phylogenomic Analysis of the Shiitake Genus Lentinula.</title>
        <authorList>
            <consortium name="DOE Joint Genome Institute"/>
            <person name="Sierra-Patev S."/>
            <person name="Min B."/>
            <person name="Naranjo-Ortiz M."/>
            <person name="Looney B."/>
            <person name="Konkel Z."/>
            <person name="Slot J.C."/>
            <person name="Sakamoto Y."/>
            <person name="Steenwyk J.L."/>
            <person name="Rokas A."/>
            <person name="Carro J."/>
            <person name="Camarero S."/>
            <person name="Ferreira P."/>
            <person name="Molpeceres G."/>
            <person name="Ruiz-Duenas F.J."/>
            <person name="Serrano A."/>
            <person name="Henrissat B."/>
            <person name="Drula E."/>
            <person name="Hughes K.W."/>
            <person name="Mata J.L."/>
            <person name="Ishikawa N.K."/>
            <person name="Vargas-Isla R."/>
            <person name="Ushijima S."/>
            <person name="Smith C.A."/>
            <person name="Ahrendt S."/>
            <person name="Andreopoulos W."/>
            <person name="He G."/>
            <person name="Labutti K."/>
            <person name="Lipzen A."/>
            <person name="Ng V."/>
            <person name="Riley R."/>
            <person name="Sandor L."/>
            <person name="Barry K."/>
            <person name="Martinez A.T."/>
            <person name="Xiao Y."/>
            <person name="Gibbons J.G."/>
            <person name="Terashima K."/>
            <person name="Grigoriev I.V."/>
            <person name="Hibbett D.S."/>
        </authorList>
    </citation>
    <scope>NUCLEOTIDE SEQUENCE</scope>
    <source>
        <strain evidence="1">TMI1499</strain>
    </source>
</reference>
<gene>
    <name evidence="1" type="ORF">F5876DRAFT_75764</name>
</gene>
<comment type="caution">
    <text evidence="1">The sequence shown here is derived from an EMBL/GenBank/DDBJ whole genome shotgun (WGS) entry which is preliminary data.</text>
</comment>
<evidence type="ECO:0000313" key="1">
    <source>
        <dbReference type="EMBL" id="KAJ3811516.1"/>
    </source>
</evidence>
<evidence type="ECO:0000313" key="2">
    <source>
        <dbReference type="Proteomes" id="UP001163835"/>
    </source>
</evidence>